<comment type="caution">
    <text evidence="2">The sequence shown here is derived from an EMBL/GenBank/DDBJ whole genome shotgun (WGS) entry which is preliminary data.</text>
</comment>
<dbReference type="PANTHER" id="PTHR42928:SF5">
    <property type="entry name" value="BLR1237 PROTEIN"/>
    <property type="match status" value="1"/>
</dbReference>
<dbReference type="Proteomes" id="UP000255165">
    <property type="component" value="Unassembled WGS sequence"/>
</dbReference>
<dbReference type="Pfam" id="PF03401">
    <property type="entry name" value="TctC"/>
    <property type="match status" value="1"/>
</dbReference>
<dbReference type="InterPro" id="IPR005064">
    <property type="entry name" value="BUG"/>
</dbReference>
<dbReference type="InterPro" id="IPR042100">
    <property type="entry name" value="Bug_dom1"/>
</dbReference>
<gene>
    <name evidence="2" type="ORF">DN412_34785</name>
</gene>
<organism evidence="2 3">
    <name type="scientific">Cupriavidus lacunae</name>
    <dbReference type="NCBI Taxonomy" id="2666307"/>
    <lineage>
        <taxon>Bacteria</taxon>
        <taxon>Pseudomonadati</taxon>
        <taxon>Pseudomonadota</taxon>
        <taxon>Betaproteobacteria</taxon>
        <taxon>Burkholderiales</taxon>
        <taxon>Burkholderiaceae</taxon>
        <taxon>Cupriavidus</taxon>
    </lineage>
</organism>
<proteinExistence type="inferred from homology"/>
<dbReference type="Gene3D" id="3.40.190.10">
    <property type="entry name" value="Periplasmic binding protein-like II"/>
    <property type="match status" value="1"/>
</dbReference>
<dbReference type="PIRSF" id="PIRSF017082">
    <property type="entry name" value="YflP"/>
    <property type="match status" value="1"/>
</dbReference>
<protein>
    <submittedName>
        <fullName evidence="2">Twin-arginine translocation pathway signal</fullName>
    </submittedName>
</protein>
<sequence>MASVAFGCPLRKPMSSTETSLASCPCNRSQHHPRQIMKTSRFPILLRSIRAAWAKRGAPLAAAALAASVASPSMAQYPETIKLLVGYQAGGGADTVARALAYSLQRKLKTTVIVLNKPGAAGALAAQALKLAPADGTTFMLTSDQFLITPMTLKATGYDAMRDFQPVAGLSSFDMCFAVNTKLVAARTLKEYLAEAAKDARLTTYGVPAMGSLPHFYGYVIGKHGGLDFRAVPYKGGAPMVIDLAAGFVPAAVGPCREMMEQYRAGKVRLLAAVQKVGWAPEVPTMAASGIDVGPSNWQAVFASSKVPAAQIETMQNAIRDALAEPAVRDLITAAGFVPRYIPAKELRGLAGEATTFWSKQIRESKYEPQ</sequence>
<evidence type="ECO:0000256" key="1">
    <source>
        <dbReference type="ARBA" id="ARBA00006987"/>
    </source>
</evidence>
<name>A0A370NJR6_9BURK</name>
<dbReference type="PANTHER" id="PTHR42928">
    <property type="entry name" value="TRICARBOXYLATE-BINDING PROTEIN"/>
    <property type="match status" value="1"/>
</dbReference>
<dbReference type="EMBL" id="QKWJ01000081">
    <property type="protein sequence ID" value="RDK05818.1"/>
    <property type="molecule type" value="Genomic_DNA"/>
</dbReference>
<reference evidence="3" key="1">
    <citation type="submission" date="2018-06" db="EMBL/GenBank/DDBJ databases">
        <authorList>
            <person name="Feng T."/>
            <person name="Jeon C.O."/>
        </authorList>
    </citation>
    <scope>NUCLEOTIDE SEQUENCE [LARGE SCALE GENOMIC DNA]</scope>
    <source>
        <strain evidence="3">S23</strain>
    </source>
</reference>
<keyword evidence="3" id="KW-1185">Reference proteome</keyword>
<accession>A0A370NJR6</accession>
<dbReference type="AlphaFoldDB" id="A0A370NJR6"/>
<evidence type="ECO:0000313" key="2">
    <source>
        <dbReference type="EMBL" id="RDK05818.1"/>
    </source>
</evidence>
<comment type="similarity">
    <text evidence="1">Belongs to the UPF0065 (bug) family.</text>
</comment>
<dbReference type="Gene3D" id="3.40.190.150">
    <property type="entry name" value="Bordetella uptake gene, domain 1"/>
    <property type="match status" value="1"/>
</dbReference>
<evidence type="ECO:0000313" key="3">
    <source>
        <dbReference type="Proteomes" id="UP000255165"/>
    </source>
</evidence>